<name>A0A1T4M101_9FIRM</name>
<dbReference type="AlphaFoldDB" id="A0A1T4M101"/>
<keyword evidence="2" id="KW-1185">Reference proteome</keyword>
<gene>
    <name evidence="1" type="ORF">SAMN02745191_1129</name>
</gene>
<dbReference type="RefSeq" id="WP_078711540.1">
    <property type="nucleotide sequence ID" value="NZ_FUWY01000002.1"/>
</dbReference>
<reference evidence="2" key="1">
    <citation type="submission" date="2017-02" db="EMBL/GenBank/DDBJ databases">
        <authorList>
            <person name="Varghese N."/>
            <person name="Submissions S."/>
        </authorList>
    </citation>
    <scope>NUCLEOTIDE SEQUENCE [LARGE SCALE GENOMIC DNA]</scope>
    <source>
        <strain evidence="2">ATCC 25662</strain>
    </source>
</reference>
<evidence type="ECO:0000313" key="2">
    <source>
        <dbReference type="Proteomes" id="UP000243297"/>
    </source>
</evidence>
<protein>
    <submittedName>
        <fullName evidence="1">Uncharacterized protein</fullName>
    </submittedName>
</protein>
<dbReference type="EMBL" id="FUWY01000002">
    <property type="protein sequence ID" value="SJZ60394.1"/>
    <property type="molecule type" value="Genomic_DNA"/>
</dbReference>
<proteinExistence type="predicted"/>
<evidence type="ECO:0000313" key="1">
    <source>
        <dbReference type="EMBL" id="SJZ60394.1"/>
    </source>
</evidence>
<organism evidence="1 2">
    <name type="scientific">Anaerorhabdus furcosa</name>
    <dbReference type="NCBI Taxonomy" id="118967"/>
    <lineage>
        <taxon>Bacteria</taxon>
        <taxon>Bacillati</taxon>
        <taxon>Bacillota</taxon>
        <taxon>Erysipelotrichia</taxon>
        <taxon>Erysipelotrichales</taxon>
        <taxon>Erysipelotrichaceae</taxon>
        <taxon>Anaerorhabdus</taxon>
    </lineage>
</organism>
<dbReference type="Proteomes" id="UP000243297">
    <property type="component" value="Unassembled WGS sequence"/>
</dbReference>
<sequence>MDLKQAYVEMPHNTIMKIRENYKEVSEEKINSYFLINKYFVVKYNTYKESNKFGLRVDEDNQIPLSDYVNDNKLIDIKFIIVDTILNTIYYDGSKKEVKKVLELFFNISNPKLTGEVAIEYLEYLTSIKIVDVIYGQTSLDQTEAFKVERNILELTSSEKVKECSVEYKFFAQSGFRVNSLKKLIEKNRSGTKRIFLNGIDKDGNSLSSDSDGVLNKKITLDLELQTFEEKRDISFIKLIDELNKSLKGK</sequence>
<dbReference type="STRING" id="118967.SAMN02745191_1129"/>
<accession>A0A1T4M101</accession>